<comment type="caution">
    <text evidence="4">The sequence shown here is derived from an EMBL/GenBank/DDBJ whole genome shotgun (WGS) entry which is preliminary data.</text>
</comment>
<dbReference type="EMBL" id="QHLY01000005">
    <property type="protein sequence ID" value="PXA71654.1"/>
    <property type="molecule type" value="Genomic_DNA"/>
</dbReference>
<dbReference type="GO" id="GO:0017125">
    <property type="term" value="F:deoxycytidyl transferase activity"/>
    <property type="evidence" value="ECO:0007669"/>
    <property type="project" value="TreeGrafter"/>
</dbReference>
<name>A0A317ZWJ8_9MICO</name>
<dbReference type="InterPro" id="IPR001126">
    <property type="entry name" value="UmuC"/>
</dbReference>
<evidence type="ECO:0000256" key="2">
    <source>
        <dbReference type="ARBA" id="ARBA00025589"/>
    </source>
</evidence>
<evidence type="ECO:0000313" key="5">
    <source>
        <dbReference type="Proteomes" id="UP000246722"/>
    </source>
</evidence>
<dbReference type="GO" id="GO:0006281">
    <property type="term" value="P:DNA repair"/>
    <property type="evidence" value="ECO:0007669"/>
    <property type="project" value="InterPro"/>
</dbReference>
<dbReference type="Proteomes" id="UP000246722">
    <property type="component" value="Unassembled WGS sequence"/>
</dbReference>
<dbReference type="SUPFAM" id="SSF56672">
    <property type="entry name" value="DNA/RNA polymerases"/>
    <property type="match status" value="1"/>
</dbReference>
<dbReference type="PANTHER" id="PTHR45990:SF1">
    <property type="entry name" value="DNA REPAIR PROTEIN REV1"/>
    <property type="match status" value="1"/>
</dbReference>
<keyword evidence="5" id="KW-1185">Reference proteome</keyword>
<reference evidence="4 5" key="1">
    <citation type="submission" date="2018-05" db="EMBL/GenBank/DDBJ databases">
        <title>Genetic diversity of glacier-inhabiting Cryobacterium bacteria in China and description of Cryobacterium mengkeensis sp. nov. and Arthrobacter glacialis sp. nov.</title>
        <authorList>
            <person name="Liu Q."/>
            <person name="Xin Y.-H."/>
        </authorList>
    </citation>
    <scope>NUCLEOTIDE SEQUENCE [LARGE SCALE GENOMIC DNA]</scope>
    <source>
        <strain evidence="4 5">SK-1</strain>
    </source>
</reference>
<dbReference type="GO" id="GO:0003887">
    <property type="term" value="F:DNA-directed DNA polymerase activity"/>
    <property type="evidence" value="ECO:0007669"/>
    <property type="project" value="TreeGrafter"/>
</dbReference>
<dbReference type="OrthoDB" id="9808813at2"/>
<dbReference type="Gene3D" id="1.10.150.20">
    <property type="entry name" value="5' to 3' exonuclease, C-terminal subdomain"/>
    <property type="match status" value="1"/>
</dbReference>
<dbReference type="Gene3D" id="3.30.70.270">
    <property type="match status" value="1"/>
</dbReference>
<dbReference type="Pfam" id="PF00817">
    <property type="entry name" value="IMS"/>
    <property type="match status" value="1"/>
</dbReference>
<dbReference type="Gene3D" id="3.40.1170.60">
    <property type="match status" value="1"/>
</dbReference>
<gene>
    <name evidence="4" type="ORF">CTB96_01625</name>
</gene>
<organism evidence="4 5">
    <name type="scientific">Cryobacterium arcticum</name>
    <dbReference type="NCBI Taxonomy" id="670052"/>
    <lineage>
        <taxon>Bacteria</taxon>
        <taxon>Bacillati</taxon>
        <taxon>Actinomycetota</taxon>
        <taxon>Actinomycetes</taxon>
        <taxon>Micrococcales</taxon>
        <taxon>Microbacteriaceae</taxon>
        <taxon>Cryobacterium</taxon>
    </lineage>
</organism>
<sequence length="347" mass="36965">MTGRPVLHADADSFFASVALRTRPDLAAVPVAVVAHVYIASANYPARARGVRSGSLAQDALRQCPELILIDVPRAEVEEVGDALFDIFHDSARAVEPGSIEEAFLDVGADDLAGAAEAGQTLRRRVARELGIPISVGVGRTKLMAKLASRRAKPDGLYLIDSDEEAALRTTLPIDDVWGIGATTLQRLGRIGVFRLGDVDGIPRNELQHVCGTAMARRLWRMRDGTDDAVVRPVEQRSSLTAEGSTAGYARPDKTPAELAAACVERLCHRAERAGLAGTGITLTLRPETGGKAIVLKRTLVAATTGRDTWLEVAGDLLAGAVVPRLAGLRVTLTGLLPLDRVLHTLF</sequence>
<comment type="function">
    <text evidence="2">Poorly processive, error-prone DNA polymerase involved in untargeted mutagenesis. Copies undamaged DNA at stalled replication forks, which arise in vivo from mismatched or misaligned primer ends. These misaligned primers can be extended by PolIV. Exhibits no 3'-5' exonuclease (proofreading) activity. May be involved in translesional synthesis, in conjunction with the beta clamp from PolIII.</text>
</comment>
<evidence type="ECO:0000313" key="4">
    <source>
        <dbReference type="EMBL" id="PXA71654.1"/>
    </source>
</evidence>
<dbReference type="PROSITE" id="PS50173">
    <property type="entry name" value="UMUC"/>
    <property type="match status" value="1"/>
</dbReference>
<dbReference type="RefSeq" id="WP_110125177.1">
    <property type="nucleotide sequence ID" value="NZ_QHLY01000005.1"/>
</dbReference>
<feature type="domain" description="UmuC" evidence="3">
    <location>
        <begin position="6"/>
        <end position="181"/>
    </location>
</feature>
<comment type="similarity">
    <text evidence="1">Belongs to the DNA polymerase type-Y family.</text>
</comment>
<dbReference type="InterPro" id="IPR043502">
    <property type="entry name" value="DNA/RNA_pol_sf"/>
</dbReference>
<protein>
    <submittedName>
        <fullName evidence="4">DNA polymerase IV</fullName>
    </submittedName>
</protein>
<dbReference type="GO" id="GO:0042276">
    <property type="term" value="P:error-prone translesion synthesis"/>
    <property type="evidence" value="ECO:0007669"/>
    <property type="project" value="TreeGrafter"/>
</dbReference>
<dbReference type="PANTHER" id="PTHR45990">
    <property type="entry name" value="DNA REPAIR PROTEIN REV1"/>
    <property type="match status" value="1"/>
</dbReference>
<dbReference type="GO" id="GO:0070987">
    <property type="term" value="P:error-free translesion synthesis"/>
    <property type="evidence" value="ECO:0007669"/>
    <property type="project" value="TreeGrafter"/>
</dbReference>
<evidence type="ECO:0000256" key="1">
    <source>
        <dbReference type="ARBA" id="ARBA00010945"/>
    </source>
</evidence>
<dbReference type="InterPro" id="IPR043128">
    <property type="entry name" value="Rev_trsase/Diguanyl_cyclase"/>
</dbReference>
<accession>A0A317ZWJ8</accession>
<proteinExistence type="inferred from homology"/>
<dbReference type="AlphaFoldDB" id="A0A317ZWJ8"/>
<evidence type="ECO:0000259" key="3">
    <source>
        <dbReference type="PROSITE" id="PS50173"/>
    </source>
</evidence>